<comment type="caution">
    <text evidence="9">The sequence shown here is derived from an EMBL/GenBank/DDBJ whole genome shotgun (WGS) entry which is preliminary data.</text>
</comment>
<feature type="transmembrane region" description="Helical" evidence="7">
    <location>
        <begin position="188"/>
        <end position="206"/>
    </location>
</feature>
<evidence type="ECO:0000256" key="5">
    <source>
        <dbReference type="ARBA" id="ARBA00022989"/>
    </source>
</evidence>
<dbReference type="InterPro" id="IPR058127">
    <property type="entry name" value="DedA"/>
</dbReference>
<feature type="transmembrane region" description="Helical" evidence="7">
    <location>
        <begin position="127"/>
        <end position="147"/>
    </location>
</feature>
<organism evidence="9 10">
    <name type="scientific">Leptospira ainlahdjerensis</name>
    <dbReference type="NCBI Taxonomy" id="2810033"/>
    <lineage>
        <taxon>Bacteria</taxon>
        <taxon>Pseudomonadati</taxon>
        <taxon>Spirochaetota</taxon>
        <taxon>Spirochaetia</taxon>
        <taxon>Leptospirales</taxon>
        <taxon>Leptospiraceae</taxon>
        <taxon>Leptospira</taxon>
    </lineage>
</organism>
<comment type="subcellular location">
    <subcellularLocation>
        <location evidence="1 7">Cell membrane</location>
        <topology evidence="1 7">Multi-pass membrane protein</topology>
    </subcellularLocation>
</comment>
<evidence type="ECO:0000313" key="10">
    <source>
        <dbReference type="Proteomes" id="UP000724686"/>
    </source>
</evidence>
<dbReference type="Pfam" id="PF09335">
    <property type="entry name" value="VTT_dom"/>
    <property type="match status" value="1"/>
</dbReference>
<dbReference type="RefSeq" id="WP_205278486.1">
    <property type="nucleotide sequence ID" value="NZ_JAFFPU010000016.1"/>
</dbReference>
<reference evidence="9 10" key="1">
    <citation type="submission" date="2021-02" db="EMBL/GenBank/DDBJ databases">
        <title>Leptospira ainlahdjerensis sp. nov., Leptospira ainazelensis sp. nov., Leptospira abararensis sp. nov. and Leptospira chreensis sp. nov., four new species isolated from water sources in Algeria.</title>
        <authorList>
            <person name="Amara Korba A."/>
            <person name="Kainiu M."/>
            <person name="Vincent A.T."/>
            <person name="Mariet J.-F."/>
            <person name="Veyrier F.J."/>
            <person name="Goarant C."/>
            <person name="Picardeau M."/>
        </authorList>
    </citation>
    <scope>NUCLEOTIDE SEQUENCE [LARGE SCALE GENOMIC DNA]</scope>
    <source>
        <strain evidence="9 10">201903070</strain>
    </source>
</reference>
<evidence type="ECO:0000256" key="3">
    <source>
        <dbReference type="ARBA" id="ARBA00022475"/>
    </source>
</evidence>
<keyword evidence="6 7" id="KW-0472">Membrane</keyword>
<evidence type="ECO:0000256" key="4">
    <source>
        <dbReference type="ARBA" id="ARBA00022692"/>
    </source>
</evidence>
<evidence type="ECO:0000313" key="9">
    <source>
        <dbReference type="EMBL" id="MBM9576301.1"/>
    </source>
</evidence>
<dbReference type="PANTHER" id="PTHR30353">
    <property type="entry name" value="INNER MEMBRANE PROTEIN DEDA-RELATED"/>
    <property type="match status" value="1"/>
</dbReference>
<feature type="transmembrane region" description="Helical" evidence="7">
    <location>
        <begin position="61"/>
        <end position="82"/>
    </location>
</feature>
<proteinExistence type="inferred from homology"/>
<name>A0ABS2U7H1_9LEPT</name>
<dbReference type="PANTHER" id="PTHR30353:SF0">
    <property type="entry name" value="TRANSMEMBRANE PROTEIN"/>
    <property type="match status" value="1"/>
</dbReference>
<evidence type="ECO:0000256" key="7">
    <source>
        <dbReference type="RuleBase" id="RU367016"/>
    </source>
</evidence>
<dbReference type="Proteomes" id="UP000724686">
    <property type="component" value="Unassembled WGS sequence"/>
</dbReference>
<evidence type="ECO:0000256" key="2">
    <source>
        <dbReference type="ARBA" id="ARBA00010792"/>
    </source>
</evidence>
<keyword evidence="3 7" id="KW-1003">Cell membrane</keyword>
<feature type="transmembrane region" description="Helical" evidence="7">
    <location>
        <begin position="30"/>
        <end position="49"/>
    </location>
</feature>
<feature type="domain" description="VTT" evidence="8">
    <location>
        <begin position="49"/>
        <end position="174"/>
    </location>
</feature>
<keyword evidence="10" id="KW-1185">Reference proteome</keyword>
<dbReference type="InterPro" id="IPR032816">
    <property type="entry name" value="VTT_dom"/>
</dbReference>
<dbReference type="EMBL" id="JAFFPU010000016">
    <property type="protein sequence ID" value="MBM9576301.1"/>
    <property type="molecule type" value="Genomic_DNA"/>
</dbReference>
<dbReference type="InterPro" id="IPR032818">
    <property type="entry name" value="DedA-like"/>
</dbReference>
<feature type="transmembrane region" description="Helical" evidence="7">
    <location>
        <begin position="154"/>
        <end position="176"/>
    </location>
</feature>
<protein>
    <submittedName>
        <fullName evidence="9">DedA family protein</fullName>
    </submittedName>
</protein>
<dbReference type="NCBIfam" id="NF008102">
    <property type="entry name" value="PRK10847.1"/>
    <property type="match status" value="1"/>
</dbReference>
<evidence type="ECO:0000256" key="6">
    <source>
        <dbReference type="ARBA" id="ARBA00023136"/>
    </source>
</evidence>
<keyword evidence="5 7" id="KW-1133">Transmembrane helix</keyword>
<keyword evidence="4 7" id="KW-0812">Transmembrane</keyword>
<evidence type="ECO:0000256" key="1">
    <source>
        <dbReference type="ARBA" id="ARBA00004651"/>
    </source>
</evidence>
<gene>
    <name evidence="9" type="ORF">JWG45_03950</name>
</gene>
<comment type="similarity">
    <text evidence="2 7">Belongs to the DedA family.</text>
</comment>
<sequence length="214" mass="24160">METLKFFLDFFLNLETHLDTIIQTYQSGTYVILFLIIFAETGLVVTPFLPGDSLLFAVGAFIARGSLDLTSTLVLLIIAAILGDTVNYSVGNFTGERILEKEKIPLIKKEHLQKAHRFYEIYGGKTIIIARFIPIIRTFAPFVAGIGTMTYVKFVAYNVVGAILWISIFILGGYFFGNLDFVKRNFKIVIFAIILISVMPAVIEYLKERRKGRI</sequence>
<evidence type="ECO:0000259" key="8">
    <source>
        <dbReference type="Pfam" id="PF09335"/>
    </source>
</evidence>
<accession>A0ABS2U7H1</accession>